<dbReference type="AlphaFoldDB" id="A0AAV4BFS1"/>
<comment type="caution">
    <text evidence="2">The sequence shown here is derived from an EMBL/GenBank/DDBJ whole genome shotgun (WGS) entry which is preliminary data.</text>
</comment>
<feature type="region of interest" description="Disordered" evidence="1">
    <location>
        <begin position="1"/>
        <end position="37"/>
    </location>
</feature>
<organism evidence="2 3">
    <name type="scientific">Plakobranchus ocellatus</name>
    <dbReference type="NCBI Taxonomy" id="259542"/>
    <lineage>
        <taxon>Eukaryota</taxon>
        <taxon>Metazoa</taxon>
        <taxon>Spiralia</taxon>
        <taxon>Lophotrochozoa</taxon>
        <taxon>Mollusca</taxon>
        <taxon>Gastropoda</taxon>
        <taxon>Heterobranchia</taxon>
        <taxon>Euthyneura</taxon>
        <taxon>Panpulmonata</taxon>
        <taxon>Sacoglossa</taxon>
        <taxon>Placobranchoidea</taxon>
        <taxon>Plakobranchidae</taxon>
        <taxon>Plakobranchus</taxon>
    </lineage>
</organism>
<gene>
    <name evidence="2" type="ORF">PoB_004868600</name>
</gene>
<feature type="region of interest" description="Disordered" evidence="1">
    <location>
        <begin position="49"/>
        <end position="75"/>
    </location>
</feature>
<feature type="compositionally biased region" description="Acidic residues" evidence="1">
    <location>
        <begin position="18"/>
        <end position="32"/>
    </location>
</feature>
<dbReference type="EMBL" id="BLXT01005342">
    <property type="protein sequence ID" value="GFO22181.1"/>
    <property type="molecule type" value="Genomic_DNA"/>
</dbReference>
<sequence length="204" mass="21618">MGEGQNLAAGGERSAGDEGTEDNPDAGGEPDEFLPCNFGKFGTFEITRRQRQRQRYSMEEQGNAYMAEASDEADKTGVAVTLADRRRATSNISSSWAWEATMEAGLGHASGHQPSARLPVLPCERKDIAGGETAEEAREEGEGQGGVVEAGGVKAGGVTGGRMDEIMYDSVGGAVTAMEREGKEDLLHACMAQAEYEKQGPIQD</sequence>
<name>A0AAV4BFS1_9GAST</name>
<protein>
    <submittedName>
        <fullName evidence="2">Uncharacterized protein</fullName>
    </submittedName>
</protein>
<feature type="region of interest" description="Disordered" evidence="1">
    <location>
        <begin position="131"/>
        <end position="161"/>
    </location>
</feature>
<evidence type="ECO:0000256" key="1">
    <source>
        <dbReference type="SAM" id="MobiDB-lite"/>
    </source>
</evidence>
<evidence type="ECO:0000313" key="3">
    <source>
        <dbReference type="Proteomes" id="UP000735302"/>
    </source>
</evidence>
<reference evidence="2 3" key="1">
    <citation type="journal article" date="2021" name="Elife">
        <title>Chloroplast acquisition without the gene transfer in kleptoplastic sea slugs, Plakobranchus ocellatus.</title>
        <authorList>
            <person name="Maeda T."/>
            <person name="Takahashi S."/>
            <person name="Yoshida T."/>
            <person name="Shimamura S."/>
            <person name="Takaki Y."/>
            <person name="Nagai Y."/>
            <person name="Toyoda A."/>
            <person name="Suzuki Y."/>
            <person name="Arimoto A."/>
            <person name="Ishii H."/>
            <person name="Satoh N."/>
            <person name="Nishiyama T."/>
            <person name="Hasebe M."/>
            <person name="Maruyama T."/>
            <person name="Minagawa J."/>
            <person name="Obokata J."/>
            <person name="Shigenobu S."/>
        </authorList>
    </citation>
    <scope>NUCLEOTIDE SEQUENCE [LARGE SCALE GENOMIC DNA]</scope>
</reference>
<feature type="compositionally biased region" description="Gly residues" evidence="1">
    <location>
        <begin position="143"/>
        <end position="160"/>
    </location>
</feature>
<proteinExistence type="predicted"/>
<evidence type="ECO:0000313" key="2">
    <source>
        <dbReference type="EMBL" id="GFO22181.1"/>
    </source>
</evidence>
<dbReference type="Proteomes" id="UP000735302">
    <property type="component" value="Unassembled WGS sequence"/>
</dbReference>
<accession>A0AAV4BFS1</accession>
<keyword evidence="3" id="KW-1185">Reference proteome</keyword>